<feature type="region of interest" description="Disordered" evidence="9">
    <location>
        <begin position="62"/>
        <end position="88"/>
    </location>
</feature>
<evidence type="ECO:0000256" key="9">
    <source>
        <dbReference type="SAM" id="MobiDB-lite"/>
    </source>
</evidence>
<keyword evidence="2" id="KW-0235">DNA replication</keyword>
<evidence type="ECO:0000313" key="11">
    <source>
        <dbReference type="EMBL" id="KAJ3129931.1"/>
    </source>
</evidence>
<dbReference type="InterPro" id="IPR053016">
    <property type="entry name" value="CTF18-RFC_complex"/>
</dbReference>
<feature type="compositionally biased region" description="Polar residues" evidence="9">
    <location>
        <begin position="395"/>
        <end position="412"/>
    </location>
</feature>
<evidence type="ECO:0000256" key="5">
    <source>
        <dbReference type="ARBA" id="ARBA00023125"/>
    </source>
</evidence>
<protein>
    <submittedName>
        <fullName evidence="11">Chromosome transmission fidelity protein 18</fullName>
    </submittedName>
</protein>
<dbReference type="GO" id="GO:0005634">
    <property type="term" value="C:nucleus"/>
    <property type="evidence" value="ECO:0007669"/>
    <property type="project" value="UniProtKB-SubCell"/>
</dbReference>
<proteinExistence type="inferred from homology"/>
<feature type="region of interest" description="Disordered" evidence="9">
    <location>
        <begin position="378"/>
        <end position="461"/>
    </location>
</feature>
<dbReference type="GO" id="GO:0016887">
    <property type="term" value="F:ATP hydrolysis activity"/>
    <property type="evidence" value="ECO:0007669"/>
    <property type="project" value="InterPro"/>
</dbReference>
<feature type="region of interest" description="Disordered" evidence="9">
    <location>
        <begin position="291"/>
        <end position="330"/>
    </location>
</feature>
<keyword evidence="5" id="KW-0238">DNA-binding</keyword>
<dbReference type="EMBL" id="JADGJH010000405">
    <property type="protein sequence ID" value="KAJ3129931.1"/>
    <property type="molecule type" value="Genomic_DNA"/>
</dbReference>
<dbReference type="AlphaFoldDB" id="A0AAD5T451"/>
<dbReference type="GO" id="GO:0005524">
    <property type="term" value="F:ATP binding"/>
    <property type="evidence" value="ECO:0007669"/>
    <property type="project" value="UniProtKB-KW"/>
</dbReference>
<feature type="compositionally biased region" description="Low complexity" evidence="9">
    <location>
        <begin position="78"/>
        <end position="88"/>
    </location>
</feature>
<comment type="caution">
    <text evidence="11">The sequence shown here is derived from an EMBL/GenBank/DDBJ whole genome shotgun (WGS) entry which is preliminary data.</text>
</comment>
<dbReference type="CDD" id="cd00009">
    <property type="entry name" value="AAA"/>
    <property type="match status" value="1"/>
</dbReference>
<dbReference type="SUPFAM" id="SSF52540">
    <property type="entry name" value="P-loop containing nucleoside triphosphate hydrolases"/>
    <property type="match status" value="1"/>
</dbReference>
<organism evidence="11 12">
    <name type="scientific">Physocladia obscura</name>
    <dbReference type="NCBI Taxonomy" id="109957"/>
    <lineage>
        <taxon>Eukaryota</taxon>
        <taxon>Fungi</taxon>
        <taxon>Fungi incertae sedis</taxon>
        <taxon>Chytridiomycota</taxon>
        <taxon>Chytridiomycota incertae sedis</taxon>
        <taxon>Chytridiomycetes</taxon>
        <taxon>Chytridiales</taxon>
        <taxon>Chytriomycetaceae</taxon>
        <taxon>Physocladia</taxon>
    </lineage>
</organism>
<dbReference type="Gene3D" id="1.10.8.60">
    <property type="match status" value="1"/>
</dbReference>
<accession>A0AAD5T451</accession>
<gene>
    <name evidence="11" type="primary">CHTF18</name>
    <name evidence="11" type="ORF">HK100_008348</name>
</gene>
<evidence type="ECO:0000256" key="3">
    <source>
        <dbReference type="ARBA" id="ARBA00022741"/>
    </source>
</evidence>
<feature type="compositionally biased region" description="Acidic residues" evidence="9">
    <location>
        <begin position="413"/>
        <end position="426"/>
    </location>
</feature>
<feature type="compositionally biased region" description="Basic and acidic residues" evidence="9">
    <location>
        <begin position="427"/>
        <end position="440"/>
    </location>
</feature>
<evidence type="ECO:0000256" key="4">
    <source>
        <dbReference type="ARBA" id="ARBA00022840"/>
    </source>
</evidence>
<dbReference type="GO" id="GO:0003677">
    <property type="term" value="F:DNA binding"/>
    <property type="evidence" value="ECO:0007669"/>
    <property type="project" value="UniProtKB-KW"/>
</dbReference>
<evidence type="ECO:0000256" key="7">
    <source>
        <dbReference type="ARBA" id="ARBA00023306"/>
    </source>
</evidence>
<keyword evidence="7" id="KW-0131">Cell cycle</keyword>
<dbReference type="GO" id="GO:0006260">
    <property type="term" value="P:DNA replication"/>
    <property type="evidence" value="ECO:0007669"/>
    <property type="project" value="UniProtKB-KW"/>
</dbReference>
<keyword evidence="4" id="KW-0067">ATP-binding</keyword>
<dbReference type="InterPro" id="IPR003959">
    <property type="entry name" value="ATPase_AAA_core"/>
</dbReference>
<dbReference type="PANTHER" id="PTHR46765">
    <property type="entry name" value="P-LOOP CONTAINING NUCLEOSIDE TRIPHOSPHATE HYDROLASES SUPERFAMILY PROTEIN"/>
    <property type="match status" value="1"/>
</dbReference>
<dbReference type="PANTHER" id="PTHR46765:SF1">
    <property type="entry name" value="P-LOOP CONTAINING NUCLEOSIDE TRIPHOSPHATE HYDROLASES SUPERFAMILY PROTEIN"/>
    <property type="match status" value="1"/>
</dbReference>
<name>A0AAD5T451_9FUNG</name>
<evidence type="ECO:0000313" key="12">
    <source>
        <dbReference type="Proteomes" id="UP001211907"/>
    </source>
</evidence>
<comment type="subcellular location">
    <subcellularLocation>
        <location evidence="1">Nucleus</location>
    </subcellularLocation>
</comment>
<feature type="compositionally biased region" description="Basic and acidic residues" evidence="9">
    <location>
        <begin position="65"/>
        <end position="76"/>
    </location>
</feature>
<reference evidence="11" key="1">
    <citation type="submission" date="2020-05" db="EMBL/GenBank/DDBJ databases">
        <title>Phylogenomic resolution of chytrid fungi.</title>
        <authorList>
            <person name="Stajich J.E."/>
            <person name="Amses K."/>
            <person name="Simmons R."/>
            <person name="Seto K."/>
            <person name="Myers J."/>
            <person name="Bonds A."/>
            <person name="Quandt C.A."/>
            <person name="Barry K."/>
            <person name="Liu P."/>
            <person name="Grigoriev I."/>
            <person name="Longcore J.E."/>
            <person name="James T.Y."/>
        </authorList>
    </citation>
    <scope>NUCLEOTIDE SEQUENCE</scope>
    <source>
        <strain evidence="11">JEL0513</strain>
    </source>
</reference>
<evidence type="ECO:0000259" key="10">
    <source>
        <dbReference type="SMART" id="SM00382"/>
    </source>
</evidence>
<evidence type="ECO:0000256" key="8">
    <source>
        <dbReference type="ARBA" id="ARBA00043975"/>
    </source>
</evidence>
<dbReference type="InterPro" id="IPR003593">
    <property type="entry name" value="AAA+_ATPase"/>
</dbReference>
<evidence type="ECO:0000256" key="1">
    <source>
        <dbReference type="ARBA" id="ARBA00004123"/>
    </source>
</evidence>
<evidence type="ECO:0000256" key="6">
    <source>
        <dbReference type="ARBA" id="ARBA00023242"/>
    </source>
</evidence>
<dbReference type="Pfam" id="PF00004">
    <property type="entry name" value="AAA"/>
    <property type="match status" value="1"/>
</dbReference>
<evidence type="ECO:0000256" key="2">
    <source>
        <dbReference type="ARBA" id="ARBA00022705"/>
    </source>
</evidence>
<dbReference type="CDD" id="cd18140">
    <property type="entry name" value="HLD_clamp_RFC"/>
    <property type="match status" value="1"/>
</dbReference>
<keyword evidence="12" id="KW-1185">Reference proteome</keyword>
<dbReference type="Gene3D" id="3.40.50.300">
    <property type="entry name" value="P-loop containing nucleotide triphosphate hydrolases"/>
    <property type="match status" value="1"/>
</dbReference>
<keyword evidence="3" id="KW-0547">Nucleotide-binding</keyword>
<dbReference type="InterPro" id="IPR027417">
    <property type="entry name" value="P-loop_NTPase"/>
</dbReference>
<feature type="domain" description="AAA+ ATPase" evidence="10">
    <location>
        <begin position="679"/>
        <end position="934"/>
    </location>
</feature>
<dbReference type="Proteomes" id="UP001211907">
    <property type="component" value="Unassembled WGS sequence"/>
</dbReference>
<comment type="similarity">
    <text evidence="8">Belongs to the activator 1 small subunits family. CTF18 subfamily.</text>
</comment>
<dbReference type="SMART" id="SM00382">
    <property type="entry name" value="AAA"/>
    <property type="match status" value="1"/>
</dbReference>
<keyword evidence="6" id="KW-0539">Nucleus</keyword>
<sequence>MDRNGDNEEDDIDIDADALDALRDAEDEERQLEWDKQEHIFTTKYDSQQRIEANRKNSLFALETKPSKSDGADTLRKSSFSSSPPAFTSPLRVASAIRRNIKNAYSYSKIDSKEDSISGSCSDDNDSQELLISPTKVAKLLSVHEEKDASESDDEDLTLPTSFPAWMNIPTETKSFQSKTLVFVDSDSDNDAESDDNAPNSHAATLNRRCVEDALEMELFGASTKKRTPPPDFKDTELNNDDNIDFDEIGLFSDSDIDENILKPWENQQSGKTFNAKNIDISKRKTLFSSFQSRKSDARGSESDQSDSSPDKTAKRRLIPKNANRSDNYDITAENDGAIDLKDFYGDIRIAKEQIGLGPALPPPPRSKSPVIEYDEDGEPIFQYPDSSDDEFELRQNSTSANSLKDSTVQENQESENDINSEIEMDDVSKPRLFSRDHPKNQPVFLPTGGRKKAPSKAEIETRRHRQLMNMAQQMKREIEARKSGVSETISQGDDNNKTPGYDPNFTHSKNFINYLLMPTDGRTWRTAVDSKGRQLYFPIKNISTIMRLHGTNYAESISMKTNLLNENIHVMFRRLEQEMVFTSDELQARNKILEHAGPEEARELLGEESAIELEQDGKLWVDKYAPRAYVDLVGDERVNREVLTWVKQWDYCVFKKPIRKNQNNQNDWARKDEHHRPEKKILLLSGPAGLGKTTLAHIVGRHCGYNVIEINASDDRTGEALRNKLIGAVESQSLNSRKPNLIIIDEIDGASAGGGDNVSSIKQANYTDLTAEYAPVLRPLRAIAQCYVFRTPPHRILATRLTEICKSQGLQTDLRTLMALCELTDGDIRSSLNTLQFMRRKSRIFTIDMLAKVDVGHKDMTRGLFKVWEEIFMVPSAKRRKKIGGGFSQTDDGSDKNANRYVHRLLSLIAASGEIDKILQGCFDNYLKMQIIDSVSSSIENSRHGTKIEQALDWMIFNDKIDKMMSMDREFELFKYQPFTVINFYRLFAGVAKPHIEFPRADYDAFVAKKTTENIVSSFLGCMGSSERTTWGNFRRVIEELAVPLLQIITPDFRAVNLNLLKDGERNVLNKLVNVMVSFGMKFIQEKGDDGVYEFRLLPPIEKLSMGKTENNSKPAQHITYPVKQLIAKEVNTEAIRRLGIVDPSKQKKVSSSIFQGAKTKLSSNSEINFAPPSQALVPKPIIPTKVALKDFFGRPIIVVEDDKEYSPNRGENMVVVKLKKVEEKSLQLPVTYRYNEGFSNAVRKPMKVKEFLL</sequence>
<dbReference type="InterPro" id="IPR047854">
    <property type="entry name" value="RFC_lid"/>
</dbReference>